<dbReference type="Proteomes" id="UP000574390">
    <property type="component" value="Unassembled WGS sequence"/>
</dbReference>
<comment type="caution">
    <text evidence="1">The sequence shown here is derived from an EMBL/GenBank/DDBJ whole genome shotgun (WGS) entry which is preliminary data.</text>
</comment>
<gene>
    <name evidence="1" type="ORF">FOZ62_004184</name>
</gene>
<feature type="non-terminal residue" evidence="1">
    <location>
        <position position="1"/>
    </location>
</feature>
<dbReference type="EMBL" id="JABANM010036761">
    <property type="protein sequence ID" value="KAF4687581.1"/>
    <property type="molecule type" value="Genomic_DNA"/>
</dbReference>
<name>A0A7J6NWZ1_PEROL</name>
<proteinExistence type="predicted"/>
<feature type="non-terminal residue" evidence="1">
    <location>
        <position position="217"/>
    </location>
</feature>
<dbReference type="AlphaFoldDB" id="A0A7J6NWZ1"/>
<sequence>GDTSPEVEEVSDWATREFPTHNLNPHVATQVPSIPTLDTFAITERQEALLIEKLPLETTAADVIELMSRVTREDISEDDVLLMRSSLGRFTGRCAVVNRLVTAERLQAVLPRDVYCRPLDAHDISLFVEQAERFHNLSTDLRRLAMACEGEVDRVVTLTGLPRTYGRGEVQEILKEHADVEVDPWDIVFRFQRKGHQSDTVYVLCKSVKDSVRVMEK</sequence>
<accession>A0A7J6NWZ1</accession>
<evidence type="ECO:0000313" key="1">
    <source>
        <dbReference type="EMBL" id="KAF4687581.1"/>
    </source>
</evidence>
<protein>
    <submittedName>
        <fullName evidence="1">Uncharacterized protein</fullName>
    </submittedName>
</protein>
<evidence type="ECO:0000313" key="2">
    <source>
        <dbReference type="Proteomes" id="UP000574390"/>
    </source>
</evidence>
<organism evidence="1 2">
    <name type="scientific">Perkinsus olseni</name>
    <name type="common">Perkinsus atlanticus</name>
    <dbReference type="NCBI Taxonomy" id="32597"/>
    <lineage>
        <taxon>Eukaryota</taxon>
        <taxon>Sar</taxon>
        <taxon>Alveolata</taxon>
        <taxon>Perkinsozoa</taxon>
        <taxon>Perkinsea</taxon>
        <taxon>Perkinsida</taxon>
        <taxon>Perkinsidae</taxon>
        <taxon>Perkinsus</taxon>
    </lineage>
</organism>
<reference evidence="1 2" key="1">
    <citation type="submission" date="2020-04" db="EMBL/GenBank/DDBJ databases">
        <title>Perkinsus olseni comparative genomics.</title>
        <authorList>
            <person name="Bogema D.R."/>
        </authorList>
    </citation>
    <scope>NUCLEOTIDE SEQUENCE [LARGE SCALE GENOMIC DNA]</scope>
    <source>
        <strain evidence="1">ATCC PRA-205</strain>
    </source>
</reference>